<proteinExistence type="predicted"/>
<reference evidence="2" key="1">
    <citation type="submission" date="2017-12" db="EMBL/GenBank/DDBJ databases">
        <authorList>
            <person name="Martens C."/>
            <person name="Dahlstrom E."/>
            <person name="Barbian K."/>
            <person name="Sykora L."/>
            <person name="Ricklefs S."/>
            <person name="Bruno D."/>
            <person name="Anzick I."/>
            <person name="Myles I."/>
            <person name="Datta S.K."/>
        </authorList>
    </citation>
    <scope>NUCLEOTIDE SEQUENCE</scope>
    <source>
        <strain evidence="2">AD2</strain>
    </source>
</reference>
<sequence length="128" mass="13373">MSLGARLRLAPNPHSARTLRVLDLPFVGACLWPDRAGEPCSPADCRYRQRGQGVFPLPGRSPAHPPAPRDRAECRPCQPEPTKGGVWGDTIPPAVGAPGAGGASPGGRHKSDAPHPGGFTGPSWMDEA</sequence>
<dbReference type="EMBL" id="CP025189">
    <property type="protein sequence ID" value="AWV21273.1"/>
    <property type="molecule type" value="Genomic_DNA"/>
</dbReference>
<evidence type="ECO:0000256" key="1">
    <source>
        <dbReference type="SAM" id="MobiDB-lite"/>
    </source>
</evidence>
<gene>
    <name evidence="2" type="ORF">RADP37_05542</name>
</gene>
<organism evidence="2">
    <name type="scientific">Roseomonas mucosa</name>
    <dbReference type="NCBI Taxonomy" id="207340"/>
    <lineage>
        <taxon>Bacteria</taxon>
        <taxon>Pseudomonadati</taxon>
        <taxon>Pseudomonadota</taxon>
        <taxon>Alphaproteobacteria</taxon>
        <taxon>Acetobacterales</taxon>
        <taxon>Roseomonadaceae</taxon>
        <taxon>Roseomonas</taxon>
    </lineage>
</organism>
<dbReference type="AlphaFoldDB" id="A0A4Y1MUR1"/>
<feature type="region of interest" description="Disordered" evidence="1">
    <location>
        <begin position="51"/>
        <end position="128"/>
    </location>
</feature>
<name>A0A4Y1MUR1_9PROT</name>
<evidence type="ECO:0000313" key="2">
    <source>
        <dbReference type="EMBL" id="AWV21273.1"/>
    </source>
</evidence>
<accession>A0A4Y1MUR1</accession>
<protein>
    <submittedName>
        <fullName evidence="2">Uncharacterized protein</fullName>
    </submittedName>
</protein>